<sequence>MGDPLQELASLEAAVNEHTKVPSLEAHHALYDVEREVAESIARAAQCTATVDLVVGARAHHEAMTRALAEAKQQVVLACPWVNRLALDEVRDQIEGAVASGVLVCLLWGMQRGDSLDEETKRFLGRLAQHPSGGRMVAAERPAVSHAKVIACDHDWLIVSSCNFLNSGPDRTTDEVGVRLTSPPPRVEADPNDQRTAPSHPISEILRWVRDIMPDFRLRARIIDSPALLGMSERSQRAPTVDTILPPRLDLNDQMRQLSTKLWSREWRQRVAQLRRQLEAARPVAIPVRDVEHRELFLYALEHAERRLHLESPDVAAAGLSAPVVDALKRARARGVDVRLRYQKREIAGEEGDARWRSLAEAGVGLTTADTHAKLLVCDDWAVVGSFNFLSFAGRGRGELGVRIFDAELAGLLSTRFAST</sequence>
<proteinExistence type="predicted"/>
<evidence type="ECO:0000313" key="4">
    <source>
        <dbReference type="Proteomes" id="UP000075635"/>
    </source>
</evidence>
<protein>
    <recommendedName>
        <fullName evidence="2">Phospholipase D-like domain-containing protein</fullName>
    </recommendedName>
</protein>
<feature type="domain" description="Phospholipase D-like" evidence="2">
    <location>
        <begin position="65"/>
        <end position="183"/>
    </location>
</feature>
<dbReference type="Pfam" id="PF13091">
    <property type="entry name" value="PLDc_2"/>
    <property type="match status" value="2"/>
</dbReference>
<name>A0A150RQD0_SORCE</name>
<comment type="caution">
    <text evidence="3">The sequence shown here is derived from an EMBL/GenBank/DDBJ whole genome shotgun (WGS) entry which is preliminary data.</text>
</comment>
<evidence type="ECO:0000313" key="3">
    <source>
        <dbReference type="EMBL" id="KYF82477.1"/>
    </source>
</evidence>
<dbReference type="GO" id="GO:0006793">
    <property type="term" value="P:phosphorus metabolic process"/>
    <property type="evidence" value="ECO:0007669"/>
    <property type="project" value="UniProtKB-ARBA"/>
</dbReference>
<accession>A0A150RQD0</accession>
<reference evidence="3 4" key="1">
    <citation type="submission" date="2014-02" db="EMBL/GenBank/DDBJ databases">
        <title>The small core and large imbalanced accessory genome model reveals a collaborative survival strategy of Sorangium cellulosum strains in nature.</title>
        <authorList>
            <person name="Han K."/>
            <person name="Peng R."/>
            <person name="Blom J."/>
            <person name="Li Y.-Z."/>
        </authorList>
    </citation>
    <scope>NUCLEOTIDE SEQUENCE [LARGE SCALE GENOMIC DNA]</scope>
    <source>
        <strain evidence="3 4">So0011-07</strain>
    </source>
</reference>
<dbReference type="PANTHER" id="PTHR21248:SF22">
    <property type="entry name" value="PHOSPHOLIPASE D"/>
    <property type="match status" value="1"/>
</dbReference>
<dbReference type="PANTHER" id="PTHR21248">
    <property type="entry name" value="CARDIOLIPIN SYNTHASE"/>
    <property type="match status" value="1"/>
</dbReference>
<feature type="region of interest" description="Disordered" evidence="1">
    <location>
        <begin position="173"/>
        <end position="198"/>
    </location>
</feature>
<organism evidence="3 4">
    <name type="scientific">Sorangium cellulosum</name>
    <name type="common">Polyangium cellulosum</name>
    <dbReference type="NCBI Taxonomy" id="56"/>
    <lineage>
        <taxon>Bacteria</taxon>
        <taxon>Pseudomonadati</taxon>
        <taxon>Myxococcota</taxon>
        <taxon>Polyangia</taxon>
        <taxon>Polyangiales</taxon>
        <taxon>Polyangiaceae</taxon>
        <taxon>Sorangium</taxon>
    </lineage>
</organism>
<gene>
    <name evidence="3" type="ORF">BE17_29265</name>
</gene>
<feature type="domain" description="Phospholipase D-like" evidence="2">
    <location>
        <begin position="300"/>
        <end position="418"/>
    </location>
</feature>
<evidence type="ECO:0000259" key="2">
    <source>
        <dbReference type="Pfam" id="PF13091"/>
    </source>
</evidence>
<evidence type="ECO:0000256" key="1">
    <source>
        <dbReference type="SAM" id="MobiDB-lite"/>
    </source>
</evidence>
<dbReference type="EMBL" id="JEMB01002247">
    <property type="protein sequence ID" value="KYF82477.1"/>
    <property type="molecule type" value="Genomic_DNA"/>
</dbReference>
<dbReference type="AlphaFoldDB" id="A0A150RQD0"/>
<dbReference type="Gene3D" id="3.30.870.10">
    <property type="entry name" value="Endonuclease Chain A"/>
    <property type="match status" value="2"/>
</dbReference>
<dbReference type="InterPro" id="IPR025202">
    <property type="entry name" value="PLD-like_dom"/>
</dbReference>
<dbReference type="SUPFAM" id="SSF56024">
    <property type="entry name" value="Phospholipase D/nuclease"/>
    <property type="match status" value="2"/>
</dbReference>
<dbReference type="Proteomes" id="UP000075635">
    <property type="component" value="Unassembled WGS sequence"/>
</dbReference>